<evidence type="ECO:0000256" key="10">
    <source>
        <dbReference type="HAMAP-Rule" id="MF_02019"/>
    </source>
</evidence>
<dbReference type="InterPro" id="IPR036615">
    <property type="entry name" value="Mur_ligase_C_dom_sf"/>
</dbReference>
<evidence type="ECO:0000256" key="3">
    <source>
        <dbReference type="ARBA" id="ARBA00022618"/>
    </source>
</evidence>
<keyword evidence="1 10" id="KW-0963">Cytoplasm</keyword>
<dbReference type="GO" id="GO:0051301">
    <property type="term" value="P:cell division"/>
    <property type="evidence" value="ECO:0007669"/>
    <property type="project" value="UniProtKB-KW"/>
</dbReference>
<dbReference type="GO" id="GO:0008766">
    <property type="term" value="F:UDP-N-acetylmuramoylalanyl-D-glutamyl-2,6-diaminopimelate-D-alanyl-D-alanine ligase activity"/>
    <property type="evidence" value="ECO:0007669"/>
    <property type="project" value="RHEA"/>
</dbReference>
<dbReference type="Proteomes" id="UP000318141">
    <property type="component" value="Unassembled WGS sequence"/>
</dbReference>
<organism evidence="15 16">
    <name type="scientific">Cupriavidus gilardii J11</name>
    <dbReference type="NCBI Taxonomy" id="936133"/>
    <lineage>
        <taxon>Bacteria</taxon>
        <taxon>Pseudomonadati</taxon>
        <taxon>Pseudomonadota</taxon>
        <taxon>Betaproteobacteria</taxon>
        <taxon>Burkholderiales</taxon>
        <taxon>Burkholderiaceae</taxon>
        <taxon>Cupriavidus</taxon>
    </lineage>
</organism>
<dbReference type="GO" id="GO:0005524">
    <property type="term" value="F:ATP binding"/>
    <property type="evidence" value="ECO:0007669"/>
    <property type="project" value="UniProtKB-UniRule"/>
</dbReference>
<dbReference type="InterPro" id="IPR000713">
    <property type="entry name" value="Mur_ligase_N"/>
</dbReference>
<dbReference type="InterPro" id="IPR004101">
    <property type="entry name" value="Mur_ligase_C"/>
</dbReference>
<evidence type="ECO:0000256" key="6">
    <source>
        <dbReference type="ARBA" id="ARBA00022960"/>
    </source>
</evidence>
<name>A0A562B127_9BURK</name>
<accession>A0A562B127</accession>
<evidence type="ECO:0000256" key="8">
    <source>
        <dbReference type="ARBA" id="ARBA00023306"/>
    </source>
</evidence>
<dbReference type="AlphaFoldDB" id="A0A562B127"/>
<dbReference type="Pfam" id="PF02875">
    <property type="entry name" value="Mur_ligase_C"/>
    <property type="match status" value="1"/>
</dbReference>
<keyword evidence="16" id="KW-1185">Reference proteome</keyword>
<evidence type="ECO:0000256" key="1">
    <source>
        <dbReference type="ARBA" id="ARBA00022490"/>
    </source>
</evidence>
<comment type="catalytic activity">
    <reaction evidence="10 11">
        <text>D-alanyl-D-alanine + UDP-N-acetyl-alpha-D-muramoyl-L-alanyl-gamma-D-glutamyl-meso-2,6-diaminopimelate + ATP = UDP-N-acetyl-alpha-D-muramoyl-L-alanyl-gamma-D-glutamyl-meso-2,6-diaminopimeloyl-D-alanyl-D-alanine + ADP + phosphate + H(+)</text>
        <dbReference type="Rhea" id="RHEA:28374"/>
        <dbReference type="ChEBI" id="CHEBI:15378"/>
        <dbReference type="ChEBI" id="CHEBI:30616"/>
        <dbReference type="ChEBI" id="CHEBI:43474"/>
        <dbReference type="ChEBI" id="CHEBI:57822"/>
        <dbReference type="ChEBI" id="CHEBI:61386"/>
        <dbReference type="ChEBI" id="CHEBI:83905"/>
        <dbReference type="ChEBI" id="CHEBI:456216"/>
        <dbReference type="EC" id="6.3.2.10"/>
    </reaction>
</comment>
<dbReference type="Pfam" id="PF01225">
    <property type="entry name" value="Mur_ligase"/>
    <property type="match status" value="1"/>
</dbReference>
<comment type="similarity">
    <text evidence="10">Belongs to the MurCDEF family. MurF subfamily.</text>
</comment>
<dbReference type="PANTHER" id="PTHR43024:SF1">
    <property type="entry name" value="UDP-N-ACETYLMURAMOYL-TRIPEPTIDE--D-ALANYL-D-ALANINE LIGASE"/>
    <property type="match status" value="1"/>
</dbReference>
<dbReference type="Gene3D" id="3.40.1190.10">
    <property type="entry name" value="Mur-like, catalytic domain"/>
    <property type="match status" value="1"/>
</dbReference>
<dbReference type="Pfam" id="PF08245">
    <property type="entry name" value="Mur_ligase_M"/>
    <property type="match status" value="1"/>
</dbReference>
<dbReference type="InterPro" id="IPR035911">
    <property type="entry name" value="MurE/MurF_N"/>
</dbReference>
<evidence type="ECO:0000313" key="16">
    <source>
        <dbReference type="Proteomes" id="UP000318141"/>
    </source>
</evidence>
<evidence type="ECO:0000256" key="11">
    <source>
        <dbReference type="RuleBase" id="RU004136"/>
    </source>
</evidence>
<feature type="binding site" evidence="10">
    <location>
        <begin position="120"/>
        <end position="126"/>
    </location>
    <ligand>
        <name>ATP</name>
        <dbReference type="ChEBI" id="CHEBI:30616"/>
    </ligand>
</feature>
<keyword evidence="2 10" id="KW-0436">Ligase</keyword>
<evidence type="ECO:0000259" key="13">
    <source>
        <dbReference type="Pfam" id="PF02875"/>
    </source>
</evidence>
<evidence type="ECO:0000256" key="2">
    <source>
        <dbReference type="ARBA" id="ARBA00022598"/>
    </source>
</evidence>
<evidence type="ECO:0000256" key="4">
    <source>
        <dbReference type="ARBA" id="ARBA00022741"/>
    </source>
</evidence>
<gene>
    <name evidence="10" type="primary">murF</name>
    <name evidence="15" type="ORF">L602_000900001070</name>
</gene>
<dbReference type="InterPro" id="IPR036565">
    <property type="entry name" value="Mur-like_cat_sf"/>
</dbReference>
<dbReference type="GO" id="GO:0047480">
    <property type="term" value="F:UDP-N-acetylmuramoyl-tripeptide-D-alanyl-D-alanine ligase activity"/>
    <property type="evidence" value="ECO:0007669"/>
    <property type="project" value="UniProtKB-UniRule"/>
</dbReference>
<keyword evidence="3 10" id="KW-0132">Cell division</keyword>
<dbReference type="SUPFAM" id="SSF53244">
    <property type="entry name" value="MurD-like peptide ligases, peptide-binding domain"/>
    <property type="match status" value="1"/>
</dbReference>
<dbReference type="Gene3D" id="3.90.190.20">
    <property type="entry name" value="Mur ligase, C-terminal domain"/>
    <property type="match status" value="1"/>
</dbReference>
<comment type="subcellular location">
    <subcellularLocation>
        <location evidence="10 11">Cytoplasm</location>
    </subcellularLocation>
</comment>
<comment type="function">
    <text evidence="10 11">Involved in cell wall formation. Catalyzes the final step in the synthesis of UDP-N-acetylmuramoyl-pentapeptide, the precursor of murein.</text>
</comment>
<dbReference type="UniPathway" id="UPA00219"/>
<keyword evidence="4 10" id="KW-0547">Nucleotide-binding</keyword>
<dbReference type="InterPro" id="IPR051046">
    <property type="entry name" value="MurCDEF_CellWall_CoF430Synth"/>
</dbReference>
<dbReference type="HAMAP" id="MF_02019">
    <property type="entry name" value="MurF"/>
    <property type="match status" value="1"/>
</dbReference>
<evidence type="ECO:0000259" key="14">
    <source>
        <dbReference type="Pfam" id="PF08245"/>
    </source>
</evidence>
<sequence length="480" mass="49388">MNATATPTFTMTDLEQAAGWIAGARISGDGKRVFARVHSDSRTVEPGDLFVALRGERFDAHDFVADVAARGAAAVLVERDTEARAAGVPALVVPDTRIALGQLASGWRARFALPAVAVTGSNGKTTVKEMIAAIFAAAVGEPARLATGGNLNNDIGLPLTVLKLRPAHRLAVLEIGMNHPGETATLAAIAQPTVAVITNAQREHQEFMVSVEAVAHEHASILSALPADGTAVFPVDAASGGAHAAVWRAAAGTRRVLTFGLADGDDAPALGKPDVTADITLADGVQLMRVRAPGLAFEVRLALLGVHNARNALAAAACAIAAGVDVDAIQAGLAGFQPVKGRLQVKRTPAGVVVIDDTYNANPDSMRAAIDVLAGFDAPRLLILGDMGEVGDQGPAFHTEIGAYARARGIDTLWATGESATHAVAAFGPQGRHFARAEDLIGALPASPAVRQAAAILVKGSRFMRMERVVDALVGPPASG</sequence>
<evidence type="ECO:0000256" key="7">
    <source>
        <dbReference type="ARBA" id="ARBA00022984"/>
    </source>
</evidence>
<dbReference type="SUPFAM" id="SSF63418">
    <property type="entry name" value="MurE/MurF N-terminal domain"/>
    <property type="match status" value="1"/>
</dbReference>
<dbReference type="GO" id="GO:0071555">
    <property type="term" value="P:cell wall organization"/>
    <property type="evidence" value="ECO:0007669"/>
    <property type="project" value="UniProtKB-KW"/>
</dbReference>
<keyword evidence="7 10" id="KW-0573">Peptidoglycan synthesis</keyword>
<comment type="caution">
    <text evidence="15">The sequence shown here is derived from an EMBL/GenBank/DDBJ whole genome shotgun (WGS) entry which is preliminary data.</text>
</comment>
<dbReference type="GO" id="GO:0009252">
    <property type="term" value="P:peptidoglycan biosynthetic process"/>
    <property type="evidence" value="ECO:0007669"/>
    <property type="project" value="UniProtKB-UniRule"/>
</dbReference>
<reference evidence="15 16" key="1">
    <citation type="submission" date="2019-07" db="EMBL/GenBank/DDBJ databases">
        <title>Genome sequencing of lignin-degrading bacterial isolates.</title>
        <authorList>
            <person name="Gladden J."/>
        </authorList>
    </citation>
    <scope>NUCLEOTIDE SEQUENCE [LARGE SCALE GENOMIC DNA]</scope>
    <source>
        <strain evidence="15 16">J11</strain>
    </source>
</reference>
<feature type="domain" description="Mur ligase C-terminal" evidence="13">
    <location>
        <begin position="341"/>
        <end position="462"/>
    </location>
</feature>
<evidence type="ECO:0000259" key="12">
    <source>
        <dbReference type="Pfam" id="PF01225"/>
    </source>
</evidence>
<dbReference type="PANTHER" id="PTHR43024">
    <property type="entry name" value="UDP-N-ACETYLMURAMOYL-TRIPEPTIDE--D-ALANYL-D-ALANINE LIGASE"/>
    <property type="match status" value="1"/>
</dbReference>
<dbReference type="InterPro" id="IPR005863">
    <property type="entry name" value="UDP-N-AcMur_synth"/>
</dbReference>
<keyword evidence="9 10" id="KW-0961">Cell wall biogenesis/degradation</keyword>
<dbReference type="NCBIfam" id="TIGR01143">
    <property type="entry name" value="murF"/>
    <property type="match status" value="1"/>
</dbReference>
<keyword evidence="6 10" id="KW-0133">Cell shape</keyword>
<comment type="pathway">
    <text evidence="10 11">Cell wall biogenesis; peptidoglycan biosynthesis.</text>
</comment>
<evidence type="ECO:0000256" key="5">
    <source>
        <dbReference type="ARBA" id="ARBA00022840"/>
    </source>
</evidence>
<evidence type="ECO:0000313" key="15">
    <source>
        <dbReference type="EMBL" id="TWG78803.1"/>
    </source>
</evidence>
<proteinExistence type="inferred from homology"/>
<dbReference type="InterPro" id="IPR013221">
    <property type="entry name" value="Mur_ligase_cen"/>
</dbReference>
<protein>
    <recommendedName>
        <fullName evidence="10 11">UDP-N-acetylmuramoyl-tripeptide--D-alanyl-D-alanine ligase</fullName>
        <ecNumber evidence="10 11">6.3.2.10</ecNumber>
    </recommendedName>
    <alternativeName>
        <fullName evidence="10">D-alanyl-D-alanine-adding enzyme</fullName>
    </alternativeName>
</protein>
<feature type="domain" description="Mur ligase N-terminal catalytic" evidence="12">
    <location>
        <begin position="37"/>
        <end position="107"/>
    </location>
</feature>
<keyword evidence="8 10" id="KW-0131">Cell cycle</keyword>
<keyword evidence="5 10" id="KW-0067">ATP-binding</keyword>
<dbReference type="SUPFAM" id="SSF53623">
    <property type="entry name" value="MurD-like peptide ligases, catalytic domain"/>
    <property type="match status" value="1"/>
</dbReference>
<dbReference type="GO" id="GO:0008360">
    <property type="term" value="P:regulation of cell shape"/>
    <property type="evidence" value="ECO:0007669"/>
    <property type="project" value="UniProtKB-KW"/>
</dbReference>
<dbReference type="EMBL" id="VLJN01000067">
    <property type="protein sequence ID" value="TWG78803.1"/>
    <property type="molecule type" value="Genomic_DNA"/>
</dbReference>
<dbReference type="GO" id="GO:0005737">
    <property type="term" value="C:cytoplasm"/>
    <property type="evidence" value="ECO:0007669"/>
    <property type="project" value="UniProtKB-SubCell"/>
</dbReference>
<dbReference type="Gene3D" id="3.40.1390.10">
    <property type="entry name" value="MurE/MurF, N-terminal domain"/>
    <property type="match status" value="1"/>
</dbReference>
<feature type="domain" description="Mur ligase central" evidence="14">
    <location>
        <begin position="118"/>
        <end position="319"/>
    </location>
</feature>
<evidence type="ECO:0000256" key="9">
    <source>
        <dbReference type="ARBA" id="ARBA00023316"/>
    </source>
</evidence>
<dbReference type="EC" id="6.3.2.10" evidence="10 11"/>